<dbReference type="InterPro" id="IPR008579">
    <property type="entry name" value="UGlyAH_Cupin_dom"/>
</dbReference>
<dbReference type="Proteomes" id="UP001217325">
    <property type="component" value="Unassembled WGS sequence"/>
</dbReference>
<organism evidence="3 4">
    <name type="scientific">Rhodococcus qingshengii</name>
    <dbReference type="NCBI Taxonomy" id="334542"/>
    <lineage>
        <taxon>Bacteria</taxon>
        <taxon>Bacillati</taxon>
        <taxon>Actinomycetota</taxon>
        <taxon>Actinomycetes</taxon>
        <taxon>Mycobacteriales</taxon>
        <taxon>Nocardiaceae</taxon>
        <taxon>Rhodococcus</taxon>
        <taxon>Rhodococcus erythropolis group</taxon>
    </lineage>
</organism>
<comment type="caution">
    <text evidence="3">The sequence shown here is derived from an EMBL/GenBank/DDBJ whole genome shotgun (WGS) entry which is preliminary data.</text>
</comment>
<dbReference type="EMBL" id="NOVD01000003">
    <property type="protein sequence ID" value="PCK28141.1"/>
    <property type="molecule type" value="Genomic_DNA"/>
</dbReference>
<dbReference type="KEGG" id="rqi:C1M55_28580"/>
<evidence type="ECO:0000259" key="1">
    <source>
        <dbReference type="Pfam" id="PF05899"/>
    </source>
</evidence>
<dbReference type="SUPFAM" id="SSF51182">
    <property type="entry name" value="RmlC-like cupins"/>
    <property type="match status" value="1"/>
</dbReference>
<reference evidence="2" key="2">
    <citation type="submission" date="2023-02" db="EMBL/GenBank/DDBJ databases">
        <title>A novel hydrolase synthesized by Rhodococcus erythropolis HQ is responsible for the detoxification of Zearalenone.</title>
        <authorList>
            <person name="Hu J."/>
            <person name="Xu J."/>
        </authorList>
    </citation>
    <scope>NUCLEOTIDE SEQUENCE</scope>
    <source>
        <strain evidence="2">HQ</strain>
    </source>
</reference>
<protein>
    <submittedName>
        <fullName evidence="2">Cupin domain-containing protein</fullName>
    </submittedName>
    <submittedName>
        <fullName evidence="3">DUF861 domain-containing protein</fullName>
    </submittedName>
</protein>
<accession>A0A1C4DKL3</accession>
<evidence type="ECO:0000313" key="4">
    <source>
        <dbReference type="Proteomes" id="UP000230886"/>
    </source>
</evidence>
<sequence length="120" mass="13398">MSVNDIRMFGPGQGTRFIPEWGDDASPNWSESEWRSFGDPNGEYFGGGWEGEPGTLLCDPYPYDEVCIMISGRVALIDLDGNRREFSAGEAFFVPQSFRGTWETVEPSKKFFVALPGSRS</sequence>
<feature type="domain" description="(S)-ureidoglycine aminohydrolase cupin" evidence="1">
    <location>
        <begin position="49"/>
        <end position="112"/>
    </location>
</feature>
<gene>
    <name evidence="3" type="ORF">CHR55_06835</name>
    <name evidence="2" type="ORF">PXH69_15670</name>
</gene>
<dbReference type="InterPro" id="IPR011051">
    <property type="entry name" value="RmlC_Cupin_sf"/>
</dbReference>
<dbReference type="Pfam" id="PF05899">
    <property type="entry name" value="Cupin_3"/>
    <property type="match status" value="1"/>
</dbReference>
<evidence type="ECO:0000313" key="3">
    <source>
        <dbReference type="EMBL" id="PCK28141.1"/>
    </source>
</evidence>
<dbReference type="Proteomes" id="UP000230886">
    <property type="component" value="Unassembled WGS sequence"/>
</dbReference>
<reference evidence="3 4" key="1">
    <citation type="submission" date="2017-07" db="EMBL/GenBank/DDBJ databases">
        <title>Draft sequence of Rhodococcus enclensis 23b-28.</title>
        <authorList>
            <person name="Besaury L."/>
            <person name="Sancelme M."/>
            <person name="Amato P."/>
            <person name="Lallement A."/>
            <person name="Delort A.-M."/>
        </authorList>
    </citation>
    <scope>NUCLEOTIDE SEQUENCE [LARGE SCALE GENOMIC DNA]</scope>
    <source>
        <strain evidence="3 4">23b-28</strain>
    </source>
</reference>
<evidence type="ECO:0000313" key="2">
    <source>
        <dbReference type="EMBL" id="MDE8646401.1"/>
    </source>
</evidence>
<dbReference type="Gene3D" id="2.60.120.10">
    <property type="entry name" value="Jelly Rolls"/>
    <property type="match status" value="1"/>
</dbReference>
<dbReference type="GeneID" id="64143386"/>
<dbReference type="RefSeq" id="WP_007730501.1">
    <property type="nucleotide sequence ID" value="NZ_AP023172.1"/>
</dbReference>
<name>A0A1C4DKL3_RHOSG</name>
<dbReference type="EMBL" id="JARDXE010000009">
    <property type="protein sequence ID" value="MDE8646401.1"/>
    <property type="molecule type" value="Genomic_DNA"/>
</dbReference>
<dbReference type="AlphaFoldDB" id="A0A1C4DKL3"/>
<proteinExistence type="predicted"/>
<dbReference type="InterPro" id="IPR014710">
    <property type="entry name" value="RmlC-like_jellyroll"/>
</dbReference>